<protein>
    <submittedName>
        <fullName evidence="1">Uncharacterized protein</fullName>
    </submittedName>
</protein>
<accession>A0A6C0EZV3</accession>
<reference evidence="1" key="1">
    <citation type="journal article" date="2020" name="Nature">
        <title>Giant virus diversity and host interactions through global metagenomics.</title>
        <authorList>
            <person name="Schulz F."/>
            <person name="Roux S."/>
            <person name="Paez-Espino D."/>
            <person name="Jungbluth S."/>
            <person name="Walsh D.A."/>
            <person name="Denef V.J."/>
            <person name="McMahon K.D."/>
            <person name="Konstantinidis K.T."/>
            <person name="Eloe-Fadrosh E.A."/>
            <person name="Kyrpides N.C."/>
            <person name="Woyke T."/>
        </authorList>
    </citation>
    <scope>NUCLEOTIDE SEQUENCE</scope>
    <source>
        <strain evidence="1">GVMAG-M-3300009163-63</strain>
    </source>
</reference>
<name>A0A6C0EZV3_9ZZZZ</name>
<proteinExistence type="predicted"/>
<sequence length="168" mass="17406">MKMILGGFYNGFAAQLIGGGSGKSGSGGPEGGSGREMPRVTLREAWNGSAASGTVNNLTVAATPFRAVNNAGDLLNRKSYTSGGSTQISSLRGGITGWKTMAGAIQPHPDKTGIPSSTCNVKYVYDGSDYTTFKKLQAINRNYNNSSFGGDLNSGSQSAFRAATHGLR</sequence>
<dbReference type="AlphaFoldDB" id="A0A6C0EZV3"/>
<evidence type="ECO:0000313" key="1">
    <source>
        <dbReference type="EMBL" id="QHT34707.1"/>
    </source>
</evidence>
<organism evidence="1">
    <name type="scientific">viral metagenome</name>
    <dbReference type="NCBI Taxonomy" id="1070528"/>
    <lineage>
        <taxon>unclassified sequences</taxon>
        <taxon>metagenomes</taxon>
        <taxon>organismal metagenomes</taxon>
    </lineage>
</organism>
<dbReference type="EMBL" id="MN739005">
    <property type="protein sequence ID" value="QHT34707.1"/>
    <property type="molecule type" value="Genomic_DNA"/>
</dbReference>